<feature type="binding site" evidence="10">
    <location>
        <position position="397"/>
    </location>
    <ligand>
        <name>substrate</name>
    </ligand>
</feature>
<evidence type="ECO:0000256" key="2">
    <source>
        <dbReference type="ARBA" id="ARBA00006774"/>
    </source>
</evidence>
<dbReference type="OrthoDB" id="9804242at2"/>
<keyword evidence="4 10" id="KW-0963">Cytoplasm</keyword>
<accession>A0A518CKN3</accession>
<keyword evidence="10" id="KW-0511">Multifunctional enzyme</keyword>
<feature type="site" description="Cleavage; by autolysis" evidence="10">
    <location>
        <begin position="184"/>
        <end position="185"/>
    </location>
</feature>
<dbReference type="InterPro" id="IPR016117">
    <property type="entry name" value="ArgJ-like_dom_sf"/>
</dbReference>
<dbReference type="Gene3D" id="3.10.20.340">
    <property type="entry name" value="ArgJ beta chain, C-terminal domain"/>
    <property type="match status" value="1"/>
</dbReference>
<dbReference type="NCBIfam" id="TIGR00120">
    <property type="entry name" value="ArgJ"/>
    <property type="match status" value="1"/>
</dbReference>
<feature type="site" description="Involved in the stabilization of negative charge on the oxyanion by the formation of the oxyanion hole" evidence="10">
    <location>
        <position position="109"/>
    </location>
</feature>
<evidence type="ECO:0000256" key="1">
    <source>
        <dbReference type="ARBA" id="ARBA00004496"/>
    </source>
</evidence>
<evidence type="ECO:0000256" key="3">
    <source>
        <dbReference type="ARBA" id="ARBA00011475"/>
    </source>
</evidence>
<feature type="binding site" evidence="10">
    <location>
        <position position="174"/>
    </location>
    <ligand>
        <name>substrate</name>
    </ligand>
</feature>
<dbReference type="EC" id="2.3.1.35" evidence="10"/>
<dbReference type="GO" id="GO:0004358">
    <property type="term" value="F:L-glutamate N-acetyltransferase activity, acting on acetyl-L-ornithine as donor"/>
    <property type="evidence" value="ECO:0007669"/>
    <property type="project" value="UniProtKB-UniRule"/>
</dbReference>
<comment type="subcellular location">
    <subcellularLocation>
        <location evidence="1 10">Cytoplasm</location>
    </subcellularLocation>
</comment>
<keyword evidence="9 10" id="KW-0012">Acyltransferase</keyword>
<keyword evidence="12" id="KW-1185">Reference proteome</keyword>
<comment type="pathway">
    <text evidence="10">Amino-acid biosynthesis; L-arginine biosynthesis; L-ornithine and N-acetyl-L-glutamate from L-glutamate and N(2)-acetyl-L-ornithine (cyclic): step 1/1.</text>
</comment>
<keyword evidence="8 10" id="KW-0068">Autocatalytic cleavage</keyword>
<dbReference type="GO" id="GO:0005737">
    <property type="term" value="C:cytoplasm"/>
    <property type="evidence" value="ECO:0007669"/>
    <property type="project" value="UniProtKB-SubCell"/>
</dbReference>
<reference evidence="11 12" key="1">
    <citation type="submission" date="2019-02" db="EMBL/GenBank/DDBJ databases">
        <title>Deep-cultivation of Planctomycetes and their phenomic and genomic characterization uncovers novel biology.</title>
        <authorList>
            <person name="Wiegand S."/>
            <person name="Jogler M."/>
            <person name="Boedeker C."/>
            <person name="Pinto D."/>
            <person name="Vollmers J."/>
            <person name="Rivas-Marin E."/>
            <person name="Kohn T."/>
            <person name="Peeters S.H."/>
            <person name="Heuer A."/>
            <person name="Rast P."/>
            <person name="Oberbeckmann S."/>
            <person name="Bunk B."/>
            <person name="Jeske O."/>
            <person name="Meyerdierks A."/>
            <person name="Storesund J.E."/>
            <person name="Kallscheuer N."/>
            <person name="Luecker S."/>
            <person name="Lage O.M."/>
            <person name="Pohl T."/>
            <person name="Merkel B.J."/>
            <person name="Hornburger P."/>
            <person name="Mueller R.-W."/>
            <person name="Bruemmer F."/>
            <person name="Labrenz M."/>
            <person name="Spormann A.M."/>
            <person name="Op den Camp H."/>
            <person name="Overmann J."/>
            <person name="Amann R."/>
            <person name="Jetten M.S.M."/>
            <person name="Mascher T."/>
            <person name="Medema M.H."/>
            <person name="Devos D.P."/>
            <person name="Kaster A.-K."/>
            <person name="Ovreas L."/>
            <person name="Rohde M."/>
            <person name="Galperin M.Y."/>
            <person name="Jogler C."/>
        </authorList>
    </citation>
    <scope>NUCLEOTIDE SEQUENCE [LARGE SCALE GENOMIC DNA]</scope>
    <source>
        <strain evidence="11 12">Pla110</strain>
    </source>
</reference>
<keyword evidence="5 10" id="KW-0055">Arginine biosynthesis</keyword>
<dbReference type="FunFam" id="3.60.70.12:FF:000001">
    <property type="entry name" value="Arginine biosynthesis bifunctional protein ArgJ, chloroplastic"/>
    <property type="match status" value="1"/>
</dbReference>
<feature type="binding site" evidence="10">
    <location>
        <position position="392"/>
    </location>
    <ligand>
        <name>substrate</name>
    </ligand>
</feature>
<dbReference type="UniPathway" id="UPA00068">
    <property type="reaction ID" value="UER00106"/>
</dbReference>
<comment type="function">
    <text evidence="10">Catalyzes two activities which are involved in the cyclic version of arginine biosynthesis: the synthesis of N-acetylglutamate from glutamate and acetyl-CoA as the acetyl donor, and of ornithine by transacetylation between N(2)-acetylornithine and glutamate.</text>
</comment>
<evidence type="ECO:0000256" key="7">
    <source>
        <dbReference type="ARBA" id="ARBA00022679"/>
    </source>
</evidence>
<dbReference type="Gene3D" id="3.60.70.12">
    <property type="entry name" value="L-amino peptidase D-ALA esterase/amidase"/>
    <property type="match status" value="1"/>
</dbReference>
<comment type="pathway">
    <text evidence="10">Amino-acid biosynthesis; L-arginine biosynthesis; N(2)-acetyl-L-ornithine from L-glutamate: step 1/4.</text>
</comment>
<dbReference type="FunFam" id="3.10.20.340:FF:000003">
    <property type="entry name" value="Arginine biosynthesis bifunctional protein ArgJ"/>
    <property type="match status" value="1"/>
</dbReference>
<keyword evidence="6 10" id="KW-0028">Amino-acid biosynthesis</keyword>
<dbReference type="SUPFAM" id="SSF56266">
    <property type="entry name" value="DmpA/ArgJ-like"/>
    <property type="match status" value="1"/>
</dbReference>
<evidence type="ECO:0000256" key="8">
    <source>
        <dbReference type="ARBA" id="ARBA00022813"/>
    </source>
</evidence>
<feature type="active site" description="Nucleophile" evidence="10">
    <location>
        <position position="185"/>
    </location>
</feature>
<dbReference type="InterPro" id="IPR042195">
    <property type="entry name" value="ArgJ_beta_C"/>
</dbReference>
<comment type="catalytic activity">
    <reaction evidence="10">
        <text>N(2)-acetyl-L-ornithine + L-glutamate = N-acetyl-L-glutamate + L-ornithine</text>
        <dbReference type="Rhea" id="RHEA:15349"/>
        <dbReference type="ChEBI" id="CHEBI:29985"/>
        <dbReference type="ChEBI" id="CHEBI:44337"/>
        <dbReference type="ChEBI" id="CHEBI:46911"/>
        <dbReference type="ChEBI" id="CHEBI:57805"/>
        <dbReference type="EC" id="2.3.1.35"/>
    </reaction>
</comment>
<dbReference type="InterPro" id="IPR002813">
    <property type="entry name" value="Arg_biosynth_ArgJ"/>
</dbReference>
<evidence type="ECO:0000313" key="12">
    <source>
        <dbReference type="Proteomes" id="UP000317178"/>
    </source>
</evidence>
<comment type="subunit">
    <text evidence="3 10">Heterotetramer of two alpha and two beta chains.</text>
</comment>
<dbReference type="NCBIfam" id="NF003802">
    <property type="entry name" value="PRK05388.1"/>
    <property type="match status" value="1"/>
</dbReference>
<dbReference type="GO" id="GO:0006526">
    <property type="term" value="P:L-arginine biosynthetic process"/>
    <property type="evidence" value="ECO:0007669"/>
    <property type="project" value="UniProtKB-UniRule"/>
</dbReference>
<dbReference type="PANTHER" id="PTHR23100">
    <property type="entry name" value="ARGININE BIOSYNTHESIS BIFUNCTIONAL PROTEIN ARGJ"/>
    <property type="match status" value="1"/>
</dbReference>
<comment type="catalytic activity">
    <reaction evidence="10">
        <text>L-glutamate + acetyl-CoA = N-acetyl-L-glutamate + CoA + H(+)</text>
        <dbReference type="Rhea" id="RHEA:24292"/>
        <dbReference type="ChEBI" id="CHEBI:15378"/>
        <dbReference type="ChEBI" id="CHEBI:29985"/>
        <dbReference type="ChEBI" id="CHEBI:44337"/>
        <dbReference type="ChEBI" id="CHEBI:57287"/>
        <dbReference type="ChEBI" id="CHEBI:57288"/>
        <dbReference type="EC" id="2.3.1.1"/>
    </reaction>
</comment>
<sequence>MSAQLPGGFLSAGLHCGIKSNKEKNDLSLFVSEVPAVVAGVFTQNKVCGAPVVVSRERVTQSAARGVVINSGNANACTGSRGLEDAQWMTAQVASQLNCEPQQVLVCSTGIIGHFLPKPVIEKGVPQVVAQLASTEAALEQAARGMMTTDTFPKLLSRQIEIGGKQVTVTGVAKGAAMIAPNMATMLAVIMTDLTLNEQETDMMLRHAVDRSFNCISVDGHTSTSDTVLLFANGKSGATIVTEDEQDLFQLTLNEVARELSTAIIRDAEGADHFVTVDVTGLRTRDEAFLIAKEISESALVKTAIAGADPNWGRIVSAAGYAKVDFDEKSVSLFLNGTKIYEAGMPVEYDESALSNEIRNHRDVHIELQMNLGDEHVRFWTSDLTQEYVRLNSEYTT</sequence>
<dbReference type="Pfam" id="PF01960">
    <property type="entry name" value="ArgJ"/>
    <property type="match status" value="1"/>
</dbReference>
<dbReference type="GO" id="GO:0006592">
    <property type="term" value="P:ornithine biosynthetic process"/>
    <property type="evidence" value="ECO:0007669"/>
    <property type="project" value="TreeGrafter"/>
</dbReference>
<protein>
    <recommendedName>
        <fullName evidence="10">Arginine biosynthesis bifunctional protein ArgJ</fullName>
    </recommendedName>
    <domain>
        <recommendedName>
            <fullName evidence="10">Glutamate N-acetyltransferase</fullName>
            <ecNumber evidence="10">2.3.1.35</ecNumber>
        </recommendedName>
        <alternativeName>
            <fullName evidence="10">Ornithine acetyltransferase</fullName>
            <shortName evidence="10">OATase</shortName>
        </alternativeName>
        <alternativeName>
            <fullName evidence="10">Ornithine transacetylase</fullName>
        </alternativeName>
    </domain>
    <domain>
        <recommendedName>
            <fullName evidence="10">Amino-acid acetyltransferase</fullName>
            <ecNumber evidence="10">2.3.1.1</ecNumber>
        </recommendedName>
        <alternativeName>
            <fullName evidence="10">N-acetylglutamate synthase</fullName>
            <shortName evidence="10">AGSase</shortName>
        </alternativeName>
    </domain>
    <component>
        <recommendedName>
            <fullName evidence="10">Arginine biosynthesis bifunctional protein ArgJ alpha chain</fullName>
        </recommendedName>
    </component>
    <component>
        <recommendedName>
            <fullName evidence="10">Arginine biosynthesis bifunctional protein ArgJ beta chain</fullName>
        </recommendedName>
    </component>
</protein>
<dbReference type="PANTHER" id="PTHR23100:SF0">
    <property type="entry name" value="ARGININE BIOSYNTHESIS BIFUNCTIONAL PROTEIN ARGJ, MITOCHONDRIAL"/>
    <property type="match status" value="1"/>
</dbReference>
<evidence type="ECO:0000256" key="5">
    <source>
        <dbReference type="ARBA" id="ARBA00022571"/>
    </source>
</evidence>
<evidence type="ECO:0000313" key="11">
    <source>
        <dbReference type="EMBL" id="QDU79778.1"/>
    </source>
</evidence>
<dbReference type="EMBL" id="CP036281">
    <property type="protein sequence ID" value="QDU79778.1"/>
    <property type="molecule type" value="Genomic_DNA"/>
</dbReference>
<organism evidence="11 12">
    <name type="scientific">Polystyrenella longa</name>
    <dbReference type="NCBI Taxonomy" id="2528007"/>
    <lineage>
        <taxon>Bacteria</taxon>
        <taxon>Pseudomonadati</taxon>
        <taxon>Planctomycetota</taxon>
        <taxon>Planctomycetia</taxon>
        <taxon>Planctomycetales</taxon>
        <taxon>Planctomycetaceae</taxon>
        <taxon>Polystyrenella</taxon>
    </lineage>
</organism>
<feature type="binding site" evidence="10">
    <location>
        <position position="148"/>
    </location>
    <ligand>
        <name>substrate</name>
    </ligand>
</feature>
<dbReference type="GO" id="GO:0004042">
    <property type="term" value="F:L-glutamate N-acetyltransferase activity"/>
    <property type="evidence" value="ECO:0007669"/>
    <property type="project" value="UniProtKB-UniRule"/>
</dbReference>
<evidence type="ECO:0000256" key="4">
    <source>
        <dbReference type="ARBA" id="ARBA00022490"/>
    </source>
</evidence>
<comment type="similarity">
    <text evidence="2 10">Belongs to the ArgJ family.</text>
</comment>
<dbReference type="EC" id="2.3.1.1" evidence="10"/>
<evidence type="ECO:0000256" key="9">
    <source>
        <dbReference type="ARBA" id="ARBA00023315"/>
    </source>
</evidence>
<dbReference type="RefSeq" id="WP_144994655.1">
    <property type="nucleotide sequence ID" value="NZ_CP036281.1"/>
</dbReference>
<feature type="site" description="Involved in the stabilization of negative charge on the oxyanion by the formation of the oxyanion hole" evidence="10">
    <location>
        <position position="110"/>
    </location>
</feature>
<gene>
    <name evidence="10 11" type="primary">argJ</name>
    <name evidence="11" type="ORF">Pla110_14920</name>
</gene>
<feature type="chain" id="PRO_5023426177" description="Arginine biosynthesis bifunctional protein ArgJ alpha chain" evidence="10">
    <location>
        <begin position="1"/>
        <end position="184"/>
    </location>
</feature>
<feature type="binding site" evidence="10">
    <location>
        <position position="185"/>
    </location>
    <ligand>
        <name>substrate</name>
    </ligand>
</feature>
<feature type="chain" id="PRO_5023426176" description="Arginine biosynthesis bifunctional protein ArgJ beta chain" evidence="10">
    <location>
        <begin position="185"/>
        <end position="397"/>
    </location>
</feature>
<evidence type="ECO:0000256" key="10">
    <source>
        <dbReference type="HAMAP-Rule" id="MF_01106"/>
    </source>
</evidence>
<dbReference type="AlphaFoldDB" id="A0A518CKN3"/>
<dbReference type="HAMAP" id="MF_01106">
    <property type="entry name" value="ArgJ"/>
    <property type="match status" value="1"/>
</dbReference>
<dbReference type="CDD" id="cd02152">
    <property type="entry name" value="OAT"/>
    <property type="match status" value="1"/>
</dbReference>
<name>A0A518CKN3_9PLAN</name>
<dbReference type="KEGG" id="plon:Pla110_14920"/>
<feature type="binding site" evidence="10">
    <location>
        <position position="269"/>
    </location>
    <ligand>
        <name>substrate</name>
    </ligand>
</feature>
<evidence type="ECO:0000256" key="6">
    <source>
        <dbReference type="ARBA" id="ARBA00022605"/>
    </source>
</evidence>
<proteinExistence type="inferred from homology"/>
<keyword evidence="7 10" id="KW-0808">Transferase</keyword>
<dbReference type="Proteomes" id="UP000317178">
    <property type="component" value="Chromosome"/>
</dbReference>